<evidence type="ECO:0000256" key="1">
    <source>
        <dbReference type="ARBA" id="ARBA00004418"/>
    </source>
</evidence>
<gene>
    <name evidence="5" type="ORF">ISN26_06200</name>
</gene>
<dbReference type="InterPro" id="IPR006059">
    <property type="entry name" value="SBP"/>
</dbReference>
<dbReference type="EMBL" id="JADHEI010000046">
    <property type="protein sequence ID" value="MBF2735648.1"/>
    <property type="molecule type" value="Genomic_DNA"/>
</dbReference>
<dbReference type="SUPFAM" id="SSF53850">
    <property type="entry name" value="Periplasmic binding protein-like II"/>
    <property type="match status" value="1"/>
</dbReference>
<dbReference type="InterPro" id="IPR050490">
    <property type="entry name" value="Bact_solute-bd_prot1"/>
</dbReference>
<comment type="similarity">
    <text evidence="2">Belongs to the bacterial solute-binding protein 1 family.</text>
</comment>
<keyword evidence="3" id="KW-0813">Transport</keyword>
<reference evidence="5" key="1">
    <citation type="submission" date="2020-10" db="EMBL/GenBank/DDBJ databases">
        <title>An improved Amphimedon queenslandica hologenome assembly reveals how three proteobacterial symbionts can extend the metabolic phenotypic of their marine sponge host.</title>
        <authorList>
            <person name="Degnan B."/>
            <person name="Degnan S."/>
            <person name="Xiang X."/>
        </authorList>
    </citation>
    <scope>NUCLEOTIDE SEQUENCE</scope>
    <source>
        <strain evidence="5">AqS2</strain>
    </source>
</reference>
<protein>
    <submittedName>
        <fullName evidence="5">Carbohydrate ABC transporter substrate-binding protein</fullName>
    </submittedName>
</protein>
<dbReference type="Gene3D" id="3.40.190.10">
    <property type="entry name" value="Periplasmic binding protein-like II"/>
    <property type="match status" value="1"/>
</dbReference>
<dbReference type="PANTHER" id="PTHR43649">
    <property type="entry name" value="ARABINOSE-BINDING PROTEIN-RELATED"/>
    <property type="match status" value="1"/>
</dbReference>
<evidence type="ECO:0000256" key="4">
    <source>
        <dbReference type="SAM" id="SignalP"/>
    </source>
</evidence>
<proteinExistence type="inferred from homology"/>
<dbReference type="AlphaFoldDB" id="A0A930UH91"/>
<dbReference type="PANTHER" id="PTHR43649:SF29">
    <property type="entry name" value="OSMOPROTECTIVE COMPOUNDS-BINDING PROTEIN GGTB"/>
    <property type="match status" value="1"/>
</dbReference>
<dbReference type="Proteomes" id="UP000604381">
    <property type="component" value="Unassembled WGS sequence"/>
</dbReference>
<keyword evidence="6" id="KW-1185">Reference proteome</keyword>
<feature type="signal peptide" evidence="4">
    <location>
        <begin position="1"/>
        <end position="23"/>
    </location>
</feature>
<evidence type="ECO:0000313" key="6">
    <source>
        <dbReference type="Proteomes" id="UP000604381"/>
    </source>
</evidence>
<evidence type="ECO:0000313" key="5">
    <source>
        <dbReference type="EMBL" id="MBF2735648.1"/>
    </source>
</evidence>
<dbReference type="GO" id="GO:0042597">
    <property type="term" value="C:periplasmic space"/>
    <property type="evidence" value="ECO:0007669"/>
    <property type="project" value="UniProtKB-SubCell"/>
</dbReference>
<accession>A0A930UH91</accession>
<evidence type="ECO:0000256" key="2">
    <source>
        <dbReference type="ARBA" id="ARBA00008520"/>
    </source>
</evidence>
<evidence type="ECO:0000256" key="3">
    <source>
        <dbReference type="ARBA" id="ARBA00022448"/>
    </source>
</evidence>
<keyword evidence="4" id="KW-0732">Signal</keyword>
<comment type="subcellular location">
    <subcellularLocation>
        <location evidence="1">Periplasm</location>
    </subcellularLocation>
</comment>
<dbReference type="Pfam" id="PF13416">
    <property type="entry name" value="SBP_bac_8"/>
    <property type="match status" value="1"/>
</dbReference>
<comment type="caution">
    <text evidence="5">The sequence shown here is derived from an EMBL/GenBank/DDBJ whole genome shotgun (WGS) entry which is preliminary data.</text>
</comment>
<organism evidence="5 6">
    <name type="scientific">Candidatus Amphirhobacter heronislandensis</name>
    <dbReference type="NCBI Taxonomy" id="1732024"/>
    <lineage>
        <taxon>Bacteria</taxon>
        <taxon>Pseudomonadati</taxon>
        <taxon>Pseudomonadota</taxon>
        <taxon>Gammaproteobacteria</taxon>
        <taxon>Candidatus Tethybacterales</taxon>
        <taxon>Candidatus Tethybacteraceae</taxon>
        <taxon>Candidatus Amphirhobacter</taxon>
    </lineage>
</organism>
<feature type="chain" id="PRO_5038085053" evidence="4">
    <location>
        <begin position="24"/>
        <end position="426"/>
    </location>
</feature>
<name>A0A930UH91_9GAMM</name>
<sequence>MERNLKAALVASALLGAAPLAAAQVELRVMYYTDGIEDQVLGEQISRFEAENPGIKVALDVVAYKQIVEGLPVQLAAGEGPDIARVTDLGGLAKYYLDMRPYLEDAGYWVENFGPFLPWLRQEGDTESVCGYMTQMTVTGPFVNKTLFEQAGVAMPAKGATWEDWAAAVNEVARKLDIPIPLAMDRSGHRMAGPAISQGAAYFDAAGEPAVVDEGFKRMAQLLVDWHNDGTMSKELWGSVSGSSYRGANEEFGNAQVVMYMSGSWQIAQFSEQIGDDFDWWAVPNPCGPGTCTGMPGGAAMVAFKDTEHPAEVTKLMEFFAREDNLEDFYSRTLFIPGHVGLSAKGIDFQTDNPNAKHALGVFAEHIGEISPTAFQLQGYPFNRVMFNAAISRVNQAIVGEMSLDEAYGRIEQDVEQQIAEKKRGG</sequence>